<dbReference type="SMART" id="SM00850">
    <property type="entry name" value="LytTR"/>
    <property type="match status" value="1"/>
</dbReference>
<dbReference type="AlphaFoldDB" id="A0A9W6EV45"/>
<dbReference type="Gene3D" id="3.40.50.2300">
    <property type="match status" value="1"/>
</dbReference>
<dbReference type="Pfam" id="PF00072">
    <property type="entry name" value="Response_reg"/>
    <property type="match status" value="1"/>
</dbReference>
<dbReference type="Pfam" id="PF04397">
    <property type="entry name" value="LytTR"/>
    <property type="match status" value="1"/>
</dbReference>
<name>A0A9W6EV45_9FLAO</name>
<dbReference type="GO" id="GO:0003677">
    <property type="term" value="F:DNA binding"/>
    <property type="evidence" value="ECO:0007669"/>
    <property type="project" value="UniProtKB-KW"/>
</dbReference>
<evidence type="ECO:0000313" key="5">
    <source>
        <dbReference type="Proteomes" id="UP001143545"/>
    </source>
</evidence>
<organism evidence="4 5">
    <name type="scientific">Neptunitalea chrysea</name>
    <dbReference type="NCBI Taxonomy" id="1647581"/>
    <lineage>
        <taxon>Bacteria</taxon>
        <taxon>Pseudomonadati</taxon>
        <taxon>Bacteroidota</taxon>
        <taxon>Flavobacteriia</taxon>
        <taxon>Flavobacteriales</taxon>
        <taxon>Flavobacteriaceae</taxon>
        <taxon>Neptunitalea</taxon>
    </lineage>
</organism>
<dbReference type="InterPro" id="IPR001789">
    <property type="entry name" value="Sig_transdc_resp-reg_receiver"/>
</dbReference>
<dbReference type="SMART" id="SM00448">
    <property type="entry name" value="REC"/>
    <property type="match status" value="1"/>
</dbReference>
<evidence type="ECO:0000313" key="4">
    <source>
        <dbReference type="EMBL" id="GLB51098.1"/>
    </source>
</evidence>
<dbReference type="PROSITE" id="PS50110">
    <property type="entry name" value="RESPONSE_REGULATORY"/>
    <property type="match status" value="1"/>
</dbReference>
<dbReference type="InterPro" id="IPR007492">
    <property type="entry name" value="LytTR_DNA-bd_dom"/>
</dbReference>
<dbReference type="InterPro" id="IPR011006">
    <property type="entry name" value="CheY-like_superfamily"/>
</dbReference>
<dbReference type="EMBL" id="BRVP01000001">
    <property type="protein sequence ID" value="GLB51098.1"/>
    <property type="molecule type" value="Genomic_DNA"/>
</dbReference>
<dbReference type="RefSeq" id="WP_281751299.1">
    <property type="nucleotide sequence ID" value="NZ_BRVP01000001.1"/>
</dbReference>
<sequence>MKCVIIDDEPLAIDVIKSYCERIDFIEIVGVFTNAIDAHLVLNSKQVDLIFLDIEMPQINGIEFINSISNKPLFIFTTAYSEYALEGFELNAVDYLMKPIPYHRFVKSVLRAKEIMNFKNNQITSLMNTFPAYGSVTEEPKLIFLRSDYENVKVEVNDIKYVQGLKDYLKVNLESTNKSIITLSNFKDISEKLPKHNFIRIHKSYLVNIHHIKSVQKSRVVIGDEKVPIGDSYKADFFNRLGI</sequence>
<dbReference type="Gene3D" id="2.40.50.1020">
    <property type="entry name" value="LytTr DNA-binding domain"/>
    <property type="match status" value="1"/>
</dbReference>
<reference evidence="4" key="1">
    <citation type="submission" date="2022-07" db="EMBL/GenBank/DDBJ databases">
        <title>Taxonomy of Novel Oxalotrophic and Methylotrophic Bacteria.</title>
        <authorList>
            <person name="Sahin N."/>
            <person name="Tani A."/>
        </authorList>
    </citation>
    <scope>NUCLEOTIDE SEQUENCE</scope>
    <source>
        <strain evidence="4">AM327</strain>
    </source>
</reference>
<feature type="modified residue" description="4-aspartylphosphate" evidence="1">
    <location>
        <position position="53"/>
    </location>
</feature>
<evidence type="ECO:0000256" key="1">
    <source>
        <dbReference type="PROSITE-ProRule" id="PRU00169"/>
    </source>
</evidence>
<dbReference type="GO" id="GO:0000156">
    <property type="term" value="F:phosphorelay response regulator activity"/>
    <property type="evidence" value="ECO:0007669"/>
    <property type="project" value="InterPro"/>
</dbReference>
<dbReference type="SUPFAM" id="SSF52172">
    <property type="entry name" value="CheY-like"/>
    <property type="match status" value="1"/>
</dbReference>
<feature type="domain" description="HTH LytTR-type" evidence="3">
    <location>
        <begin position="144"/>
        <end position="243"/>
    </location>
</feature>
<keyword evidence="1" id="KW-0597">Phosphoprotein</keyword>
<dbReference type="InterPro" id="IPR046947">
    <property type="entry name" value="LytR-like"/>
</dbReference>
<keyword evidence="4" id="KW-0238">DNA-binding</keyword>
<dbReference type="PROSITE" id="PS50930">
    <property type="entry name" value="HTH_LYTTR"/>
    <property type="match status" value="1"/>
</dbReference>
<proteinExistence type="predicted"/>
<dbReference type="PANTHER" id="PTHR37299">
    <property type="entry name" value="TRANSCRIPTIONAL REGULATOR-RELATED"/>
    <property type="match status" value="1"/>
</dbReference>
<dbReference type="PANTHER" id="PTHR37299:SF1">
    <property type="entry name" value="STAGE 0 SPORULATION PROTEIN A HOMOLOG"/>
    <property type="match status" value="1"/>
</dbReference>
<feature type="domain" description="Response regulatory" evidence="2">
    <location>
        <begin position="2"/>
        <end position="113"/>
    </location>
</feature>
<evidence type="ECO:0000259" key="3">
    <source>
        <dbReference type="PROSITE" id="PS50930"/>
    </source>
</evidence>
<accession>A0A9W6EV45</accession>
<dbReference type="Proteomes" id="UP001143545">
    <property type="component" value="Unassembled WGS sequence"/>
</dbReference>
<gene>
    <name evidence="4" type="ORF">NBRC110019_01370</name>
</gene>
<evidence type="ECO:0000259" key="2">
    <source>
        <dbReference type="PROSITE" id="PS50110"/>
    </source>
</evidence>
<keyword evidence="5" id="KW-1185">Reference proteome</keyword>
<comment type="caution">
    <text evidence="4">The sequence shown here is derived from an EMBL/GenBank/DDBJ whole genome shotgun (WGS) entry which is preliminary data.</text>
</comment>
<protein>
    <submittedName>
        <fullName evidence="4">DNA-binding response regulator</fullName>
    </submittedName>
</protein>